<dbReference type="SUPFAM" id="SSF54523">
    <property type="entry name" value="Pili subunits"/>
    <property type="match status" value="1"/>
</dbReference>
<proteinExistence type="predicted"/>
<dbReference type="EMBL" id="JACSPT010000010">
    <property type="protein sequence ID" value="MBD8009449.1"/>
    <property type="molecule type" value="Genomic_DNA"/>
</dbReference>
<accession>A0ABR8VXE9</accession>
<dbReference type="Proteomes" id="UP000621930">
    <property type="component" value="Unassembled WGS sequence"/>
</dbReference>
<dbReference type="InterPro" id="IPR032092">
    <property type="entry name" value="PilW"/>
</dbReference>
<dbReference type="InterPro" id="IPR045584">
    <property type="entry name" value="Pilin-like"/>
</dbReference>
<reference evidence="2 3" key="1">
    <citation type="submission" date="2020-08" db="EMBL/GenBank/DDBJ databases">
        <title>A Genomic Blueprint of the Chicken Gut Microbiome.</title>
        <authorList>
            <person name="Gilroy R."/>
            <person name="Ravi A."/>
            <person name="Getino M."/>
            <person name="Pursley I."/>
            <person name="Horton D.L."/>
            <person name="Alikhan N.-F."/>
            <person name="Baker D."/>
            <person name="Gharbi K."/>
            <person name="Hall N."/>
            <person name="Watson M."/>
            <person name="Adriaenssens E.M."/>
            <person name="Foster-Nyarko E."/>
            <person name="Jarju S."/>
            <person name="Secka A."/>
            <person name="Antonio M."/>
            <person name="Oren A."/>
            <person name="Chaudhuri R."/>
            <person name="La Ragione R.M."/>
            <person name="Hildebrand F."/>
            <person name="Pallen M.J."/>
        </authorList>
    </citation>
    <scope>NUCLEOTIDE SEQUENCE [LARGE SCALE GENOMIC DNA]</scope>
    <source>
        <strain evidence="2 3">Sa1BUA6</strain>
    </source>
</reference>
<dbReference type="InterPro" id="IPR012902">
    <property type="entry name" value="N_methyl_site"/>
</dbReference>
<keyword evidence="1" id="KW-0472">Membrane</keyword>
<comment type="caution">
    <text evidence="2">The sequence shown here is derived from an EMBL/GenBank/DDBJ whole genome shotgun (WGS) entry which is preliminary data.</text>
</comment>
<evidence type="ECO:0000313" key="2">
    <source>
        <dbReference type="EMBL" id="MBD8009449.1"/>
    </source>
</evidence>
<dbReference type="Pfam" id="PF16074">
    <property type="entry name" value="PilW"/>
    <property type="match status" value="1"/>
</dbReference>
<gene>
    <name evidence="2" type="ORF">H9629_08875</name>
</gene>
<evidence type="ECO:0000313" key="3">
    <source>
        <dbReference type="Proteomes" id="UP000621930"/>
    </source>
</evidence>
<dbReference type="Pfam" id="PF07963">
    <property type="entry name" value="N_methyl"/>
    <property type="match status" value="1"/>
</dbReference>
<organism evidence="2 3">
    <name type="scientific">Acinetobacter pecorum</name>
    <dbReference type="NCBI Taxonomy" id="2762215"/>
    <lineage>
        <taxon>Bacteria</taxon>
        <taxon>Pseudomonadati</taxon>
        <taxon>Pseudomonadota</taxon>
        <taxon>Gammaproteobacteria</taxon>
        <taxon>Moraxellales</taxon>
        <taxon>Moraxellaceae</taxon>
        <taxon>Acinetobacter</taxon>
    </lineage>
</organism>
<evidence type="ECO:0000256" key="1">
    <source>
        <dbReference type="SAM" id="Phobius"/>
    </source>
</evidence>
<protein>
    <submittedName>
        <fullName evidence="2">PilW family protein</fullName>
    </submittedName>
</protein>
<dbReference type="NCBIfam" id="TIGR02532">
    <property type="entry name" value="IV_pilin_GFxxxE"/>
    <property type="match status" value="1"/>
</dbReference>
<dbReference type="PROSITE" id="PS00409">
    <property type="entry name" value="PROKAR_NTER_METHYL"/>
    <property type="match status" value="1"/>
</dbReference>
<keyword evidence="3" id="KW-1185">Reference proteome</keyword>
<name>A0ABR8VXE9_9GAMM</name>
<keyword evidence="1" id="KW-0812">Transmembrane</keyword>
<dbReference type="RefSeq" id="WP_191730950.1">
    <property type="nucleotide sequence ID" value="NZ_JACSPT010000010.1"/>
</dbReference>
<sequence length="305" mass="33460">MQPREKGFTLIELLIAITLGLILVAVAVQLVISGQINYKIQQAASSVQDTGVFSLNAVTKNIRLANHGNAGAMNDETLYGGIVLDENNLQGLNITAADYVSEENSQDAGFNTGFGSDQLVIMYQAPVDMVTCTGENIDGPVTSIDEEGFNSERGEYVIEKYYLKRRGAGKIETDLYCKSATFFHREIVPTPEGGTPDLISVTVNNEQMIAPNVDFMRVMLKVRNSDQSTATMSLDAYKDIVETKPAIIGVDLAWLAKSSEIVQNNKIYNFQVLDKDLEAPKDKYMRHVYSTTVALRNGGLGDIIE</sequence>
<feature type="transmembrane region" description="Helical" evidence="1">
    <location>
        <begin position="7"/>
        <end position="32"/>
    </location>
</feature>
<keyword evidence="1" id="KW-1133">Transmembrane helix</keyword>